<name>A0A8S0Q3G3_OLEEU</name>
<dbReference type="EC" id="1.11.1.25" evidence="3"/>
<evidence type="ECO:0000313" key="10">
    <source>
        <dbReference type="Proteomes" id="UP000594638"/>
    </source>
</evidence>
<dbReference type="InterPro" id="IPR036249">
    <property type="entry name" value="Thioredoxin-like_sf"/>
</dbReference>
<dbReference type="InterPro" id="IPR037944">
    <property type="entry name" value="PRX5-like"/>
</dbReference>
<evidence type="ECO:0000256" key="7">
    <source>
        <dbReference type="ARBA" id="ARBA00031688"/>
    </source>
</evidence>
<dbReference type="PANTHER" id="PTHR10430:SF16">
    <property type="entry name" value="PEROXIREDOXIN-5, MITOCHONDRIAL"/>
    <property type="match status" value="1"/>
</dbReference>
<dbReference type="OrthoDB" id="1882547at2759"/>
<evidence type="ECO:0000256" key="6">
    <source>
        <dbReference type="ARBA" id="ARBA00023002"/>
    </source>
</evidence>
<dbReference type="GO" id="GO:0042744">
    <property type="term" value="P:hydrogen peroxide catabolic process"/>
    <property type="evidence" value="ECO:0007669"/>
    <property type="project" value="TreeGrafter"/>
</dbReference>
<feature type="domain" description="Redoxin" evidence="8">
    <location>
        <begin position="14"/>
        <end position="95"/>
    </location>
</feature>
<sequence>KQLQKDYKPKMFSYVHTYEELKAKGMDTIAYISVDNASMINAWKDLKFGDEMLLSDGNGDFTKAVSCELDLSDKPIGLGVRSKRYAMHVKDGVVKILN</sequence>
<comment type="similarity">
    <text evidence="2">Belongs to the peroxiredoxin family. Prx5 subfamily.</text>
</comment>
<gene>
    <name evidence="9" type="ORF">OLEA9_A118203</name>
</gene>
<evidence type="ECO:0000313" key="9">
    <source>
        <dbReference type="EMBL" id="CAA2962152.1"/>
    </source>
</evidence>
<keyword evidence="4" id="KW-0575">Peroxidase</keyword>
<dbReference type="SUPFAM" id="SSF52833">
    <property type="entry name" value="Thioredoxin-like"/>
    <property type="match status" value="1"/>
</dbReference>
<dbReference type="EMBL" id="CACTIH010000762">
    <property type="protein sequence ID" value="CAA2962152.1"/>
    <property type="molecule type" value="Genomic_DNA"/>
</dbReference>
<evidence type="ECO:0000256" key="2">
    <source>
        <dbReference type="ARBA" id="ARBA00010505"/>
    </source>
</evidence>
<protein>
    <recommendedName>
        <fullName evidence="3">glutaredoxin-dependent peroxiredoxin</fullName>
        <ecNumber evidence="3">1.11.1.25</ecNumber>
    </recommendedName>
    <alternativeName>
        <fullName evidence="7">Glutaredoxin-dependent peroxiredoxin</fullName>
    </alternativeName>
</protein>
<keyword evidence="6" id="KW-0560">Oxidoreductase</keyword>
<dbReference type="PANTHER" id="PTHR10430">
    <property type="entry name" value="PEROXIREDOXIN"/>
    <property type="match status" value="1"/>
</dbReference>
<proteinExistence type="inferred from homology"/>
<evidence type="ECO:0000256" key="5">
    <source>
        <dbReference type="ARBA" id="ARBA00022862"/>
    </source>
</evidence>
<dbReference type="Gene3D" id="3.40.30.10">
    <property type="entry name" value="Glutaredoxin"/>
    <property type="match status" value="1"/>
</dbReference>
<organism evidence="9 10">
    <name type="scientific">Olea europaea subsp. europaea</name>
    <dbReference type="NCBI Taxonomy" id="158383"/>
    <lineage>
        <taxon>Eukaryota</taxon>
        <taxon>Viridiplantae</taxon>
        <taxon>Streptophyta</taxon>
        <taxon>Embryophyta</taxon>
        <taxon>Tracheophyta</taxon>
        <taxon>Spermatophyta</taxon>
        <taxon>Magnoliopsida</taxon>
        <taxon>eudicotyledons</taxon>
        <taxon>Gunneridae</taxon>
        <taxon>Pentapetalae</taxon>
        <taxon>asterids</taxon>
        <taxon>lamiids</taxon>
        <taxon>Lamiales</taxon>
        <taxon>Oleaceae</taxon>
        <taxon>Oleeae</taxon>
        <taxon>Olea</taxon>
    </lineage>
</organism>
<comment type="caution">
    <text evidence="9">The sequence shown here is derived from an EMBL/GenBank/DDBJ whole genome shotgun (WGS) entry which is preliminary data.</text>
</comment>
<dbReference type="Pfam" id="PF08534">
    <property type="entry name" value="Redoxin"/>
    <property type="match status" value="1"/>
</dbReference>
<comment type="catalytic activity">
    <reaction evidence="1">
        <text>[glutaredoxin]-dithiol + a hydroperoxide = [glutaredoxin]-disulfide + an alcohol + H2O</text>
        <dbReference type="Rhea" id="RHEA:62624"/>
        <dbReference type="Rhea" id="RHEA-COMP:10729"/>
        <dbReference type="Rhea" id="RHEA-COMP:10730"/>
        <dbReference type="ChEBI" id="CHEBI:15377"/>
        <dbReference type="ChEBI" id="CHEBI:29950"/>
        <dbReference type="ChEBI" id="CHEBI:30879"/>
        <dbReference type="ChEBI" id="CHEBI:35924"/>
        <dbReference type="ChEBI" id="CHEBI:50058"/>
        <dbReference type="EC" id="1.11.1.25"/>
    </reaction>
</comment>
<dbReference type="GO" id="GO:0008379">
    <property type="term" value="F:thioredoxin peroxidase activity"/>
    <property type="evidence" value="ECO:0007669"/>
    <property type="project" value="InterPro"/>
</dbReference>
<feature type="non-terminal residue" evidence="9">
    <location>
        <position position="98"/>
    </location>
</feature>
<evidence type="ECO:0000256" key="3">
    <source>
        <dbReference type="ARBA" id="ARBA00013016"/>
    </source>
</evidence>
<evidence type="ECO:0000256" key="1">
    <source>
        <dbReference type="ARBA" id="ARBA00001711"/>
    </source>
</evidence>
<dbReference type="GO" id="GO:0005737">
    <property type="term" value="C:cytoplasm"/>
    <property type="evidence" value="ECO:0007669"/>
    <property type="project" value="TreeGrafter"/>
</dbReference>
<reference evidence="9 10" key="1">
    <citation type="submission" date="2019-12" db="EMBL/GenBank/DDBJ databases">
        <authorList>
            <person name="Alioto T."/>
            <person name="Alioto T."/>
            <person name="Gomez Garrido J."/>
        </authorList>
    </citation>
    <scope>NUCLEOTIDE SEQUENCE [LARGE SCALE GENOMIC DNA]</scope>
</reference>
<dbReference type="Proteomes" id="UP000594638">
    <property type="component" value="Unassembled WGS sequence"/>
</dbReference>
<dbReference type="InterPro" id="IPR013740">
    <property type="entry name" value="Redoxin"/>
</dbReference>
<keyword evidence="5" id="KW-0049">Antioxidant</keyword>
<evidence type="ECO:0000259" key="8">
    <source>
        <dbReference type="Pfam" id="PF08534"/>
    </source>
</evidence>
<dbReference type="GO" id="GO:0045454">
    <property type="term" value="P:cell redox homeostasis"/>
    <property type="evidence" value="ECO:0007669"/>
    <property type="project" value="TreeGrafter"/>
</dbReference>
<accession>A0A8S0Q3G3</accession>
<keyword evidence="10" id="KW-1185">Reference proteome</keyword>
<dbReference type="AlphaFoldDB" id="A0A8S0Q3G3"/>
<dbReference type="Gramene" id="OE9A118203T2">
    <property type="protein sequence ID" value="OE9A118203C2"/>
    <property type="gene ID" value="OE9A118203"/>
</dbReference>
<evidence type="ECO:0000256" key="4">
    <source>
        <dbReference type="ARBA" id="ARBA00022559"/>
    </source>
</evidence>
<dbReference type="GO" id="GO:0034599">
    <property type="term" value="P:cellular response to oxidative stress"/>
    <property type="evidence" value="ECO:0007669"/>
    <property type="project" value="InterPro"/>
</dbReference>